<dbReference type="STRING" id="1838280.A6M21_03870"/>
<gene>
    <name evidence="1" type="ORF">A6M21_03870</name>
</gene>
<dbReference type="PANTHER" id="PTHR47199">
    <property type="entry name" value="PHOTOSYSTEM II STABILITY/ASSEMBLY FACTOR HCF136, CHLOROPLASTIC"/>
    <property type="match status" value="1"/>
</dbReference>
<name>A0A1B7LIN1_9FIRM</name>
<protein>
    <recommendedName>
        <fullName evidence="3">Photosynthesis system II assembly factor Ycf48/Hcf136-like domain-containing protein</fullName>
    </recommendedName>
</protein>
<dbReference type="CDD" id="cd15482">
    <property type="entry name" value="Sialidase_non-viral"/>
    <property type="match status" value="2"/>
</dbReference>
<dbReference type="Gene3D" id="2.130.10.10">
    <property type="entry name" value="YVTN repeat-like/Quinoprotein amine dehydrogenase"/>
    <property type="match status" value="2"/>
</dbReference>
<sequence>MGQVQNETSVSLKPVNSTVATAPDQIHMFNEQKGYGWSFDHPIMITSDGGATWTDVTPQIIENGPNAKTTGYFVNTQTGWTFRLQPEKSVTVYGTQDGGRSWSQLAIVPVKYGDGSMFIAFSDTRHGWFEEMTAGHAKLSGELLATSNGGKTWQRMASSNQQSGLSFDGLLTAQKNGTLWLSGGQGFQGGSGCNWLYKSTNGGKTWSQAILPLSAIHQKETTPIYGPVFFDKKGIVIAHSIIYTSHDGGQTWLVQNTLPLALRGIGAVYDFINKRQGWVMDNGNGTEPSGKVLVLYVTHDDGRSWRKILTNMSLENKYITEIDFVNSKVGWMLYNYNTEAGPKSVISKSINGGRSWEKIK</sequence>
<dbReference type="AlphaFoldDB" id="A0A1B7LIN1"/>
<dbReference type="EMBL" id="LYVF01000028">
    <property type="protein sequence ID" value="OAT86330.1"/>
    <property type="molecule type" value="Genomic_DNA"/>
</dbReference>
<reference evidence="1 2" key="1">
    <citation type="submission" date="2016-04" db="EMBL/GenBank/DDBJ databases">
        <authorList>
            <person name="Evans L.H."/>
            <person name="Alamgir A."/>
            <person name="Owens N."/>
            <person name="Weber N.D."/>
            <person name="Virtaneva K."/>
            <person name="Barbian K."/>
            <person name="Babar A."/>
            <person name="Rosenke K."/>
        </authorList>
    </citation>
    <scope>NUCLEOTIDE SEQUENCE [LARGE SCALE GENOMIC DNA]</scope>
    <source>
        <strain evidence="1 2">LMa1</strain>
    </source>
</reference>
<keyword evidence="2" id="KW-1185">Reference proteome</keyword>
<dbReference type="PANTHER" id="PTHR47199:SF2">
    <property type="entry name" value="PHOTOSYSTEM II STABILITY_ASSEMBLY FACTOR HCF136, CHLOROPLASTIC"/>
    <property type="match status" value="1"/>
</dbReference>
<dbReference type="InterPro" id="IPR015943">
    <property type="entry name" value="WD40/YVTN_repeat-like_dom_sf"/>
</dbReference>
<dbReference type="Proteomes" id="UP000078532">
    <property type="component" value="Unassembled WGS sequence"/>
</dbReference>
<evidence type="ECO:0008006" key="3">
    <source>
        <dbReference type="Google" id="ProtNLM"/>
    </source>
</evidence>
<proteinExistence type="predicted"/>
<comment type="caution">
    <text evidence="1">The sequence shown here is derived from an EMBL/GenBank/DDBJ whole genome shotgun (WGS) entry which is preliminary data.</text>
</comment>
<accession>A0A1B7LIN1</accession>
<dbReference type="SUPFAM" id="SSF110296">
    <property type="entry name" value="Oligoxyloglucan reducing end-specific cellobiohydrolase"/>
    <property type="match status" value="2"/>
</dbReference>
<evidence type="ECO:0000313" key="2">
    <source>
        <dbReference type="Proteomes" id="UP000078532"/>
    </source>
</evidence>
<organism evidence="1 2">
    <name type="scientific">Desulfotomaculum copahuensis</name>
    <dbReference type="NCBI Taxonomy" id="1838280"/>
    <lineage>
        <taxon>Bacteria</taxon>
        <taxon>Bacillati</taxon>
        <taxon>Bacillota</taxon>
        <taxon>Clostridia</taxon>
        <taxon>Eubacteriales</taxon>
        <taxon>Desulfotomaculaceae</taxon>
        <taxon>Desulfotomaculum</taxon>
    </lineage>
</organism>
<evidence type="ECO:0000313" key="1">
    <source>
        <dbReference type="EMBL" id="OAT86330.1"/>
    </source>
</evidence>